<evidence type="ECO:0000313" key="3">
    <source>
        <dbReference type="Proteomes" id="UP000008385"/>
    </source>
</evidence>
<dbReference type="AlphaFoldDB" id="F5Y002"/>
<dbReference type="KEGG" id="rta:Rta_34380"/>
<feature type="signal peptide" evidence="1">
    <location>
        <begin position="1"/>
        <end position="35"/>
    </location>
</feature>
<sequence length="145" mass="15700">MPFLFAQLSLWINTMNRWIKPLLAAALLAAGAALAQGIVREAPKDVKPARLKVTAAPQALVNGRPDRLSPGARIRNLNNLVVLPASLAGQDLPMVYRRDAAGLVHEVWLLSEAEYARLGGTRDVGGAEGLRRFNELLALVFGGRR</sequence>
<proteinExistence type="predicted"/>
<evidence type="ECO:0000256" key="1">
    <source>
        <dbReference type="SAM" id="SignalP"/>
    </source>
</evidence>
<reference evidence="3" key="1">
    <citation type="submission" date="2006-01" db="EMBL/GenBank/DDBJ databases">
        <title>Genome of the cyst-dividing bacterium Ramlibacter tataouinensis.</title>
        <authorList>
            <person name="Barakat M."/>
            <person name="Ortet P."/>
            <person name="De Luca G."/>
            <person name="Jourlin-Castelli C."/>
            <person name="Ansaldi M."/>
            <person name="Py B."/>
            <person name="Fichant G."/>
            <person name="Coutinho P."/>
            <person name="Voulhoux R."/>
            <person name="Bastien O."/>
            <person name="Roy S."/>
            <person name="Marechal E."/>
            <person name="Henrissat B."/>
            <person name="Quentin Y."/>
            <person name="Noirot P."/>
            <person name="Filloux A."/>
            <person name="Mejean V."/>
            <person name="DuBow M."/>
            <person name="Barras F."/>
            <person name="Heulin T."/>
        </authorList>
    </citation>
    <scope>NUCLEOTIDE SEQUENCE [LARGE SCALE GENOMIC DNA]</scope>
    <source>
        <strain evidence="3">ATCC BAA-407 / DSM 14655 / LMG 21543 / TTB310</strain>
    </source>
</reference>
<dbReference type="STRING" id="365046.Rta_34380"/>
<dbReference type="HOGENOM" id="CLU_1785322_0_0_4"/>
<feature type="chain" id="PRO_5003335446" evidence="1">
    <location>
        <begin position="36"/>
        <end position="145"/>
    </location>
</feature>
<reference evidence="2 3" key="2">
    <citation type="journal article" date="2011" name="PLoS ONE">
        <title>The Cyst-Dividing Bacterium Ramlibacter tataouinensis TTB310 Genome Reveals a Well-Stocked Toolbox for Adaptation to a Desert Environment.</title>
        <authorList>
            <person name="De Luca G."/>
            <person name="Barakat M."/>
            <person name="Ortet P."/>
            <person name="Fochesato S."/>
            <person name="Jourlin-Castelli C."/>
            <person name="Ansaldi M."/>
            <person name="Py B."/>
            <person name="Fichant G."/>
            <person name="Coutinho P.M."/>
            <person name="Voulhoux R."/>
            <person name="Bastien O."/>
            <person name="Marechal E."/>
            <person name="Henrissat B."/>
            <person name="Quentin Y."/>
            <person name="Noirot P."/>
            <person name="Filloux A."/>
            <person name="Mejean V."/>
            <person name="Dubow M.S."/>
            <person name="Barras F."/>
            <person name="Barbe V."/>
            <person name="Weissenbach J."/>
            <person name="Mihalcescu I."/>
            <person name="Vermeglio A."/>
            <person name="Achouak W."/>
            <person name="Heulin T."/>
        </authorList>
    </citation>
    <scope>NUCLEOTIDE SEQUENCE [LARGE SCALE GENOMIC DNA]</scope>
    <source>
        <strain evidence="3">ATCC BAA-407 / DSM 14655 / LMG 21543 / TTB310</strain>
    </source>
</reference>
<dbReference type="eggNOG" id="ENOG50338D7">
    <property type="taxonomic scope" value="Bacteria"/>
</dbReference>
<organism evidence="2 3">
    <name type="scientific">Ramlibacter tataouinensis (strain ATCC BAA-407 / DSM 14655 / LMG 21543 / TTB310)</name>
    <dbReference type="NCBI Taxonomy" id="365046"/>
    <lineage>
        <taxon>Bacteria</taxon>
        <taxon>Pseudomonadati</taxon>
        <taxon>Pseudomonadota</taxon>
        <taxon>Betaproteobacteria</taxon>
        <taxon>Burkholderiales</taxon>
        <taxon>Comamonadaceae</taxon>
        <taxon>Ramlibacter</taxon>
    </lineage>
</organism>
<protein>
    <submittedName>
        <fullName evidence="2">Uncharacterized protein</fullName>
    </submittedName>
</protein>
<dbReference type="EMBL" id="CP000245">
    <property type="protein sequence ID" value="AEG94551.1"/>
    <property type="molecule type" value="Genomic_DNA"/>
</dbReference>
<keyword evidence="1" id="KW-0732">Signal</keyword>
<evidence type="ECO:0000313" key="2">
    <source>
        <dbReference type="EMBL" id="AEG94551.1"/>
    </source>
</evidence>
<dbReference type="PATRIC" id="fig|365046.3.peg.3516"/>
<keyword evidence="3" id="KW-1185">Reference proteome</keyword>
<gene>
    <name evidence="2" type="ordered locus">Rta_34380</name>
</gene>
<name>F5Y002_RAMTT</name>
<accession>F5Y002</accession>
<dbReference type="Proteomes" id="UP000008385">
    <property type="component" value="Chromosome"/>
</dbReference>